<organism evidence="5 6">
    <name type="scientific">Alistipes timonensis JC136</name>
    <dbReference type="NCBI Taxonomy" id="1033731"/>
    <lineage>
        <taxon>Bacteria</taxon>
        <taxon>Pseudomonadati</taxon>
        <taxon>Bacteroidota</taxon>
        <taxon>Bacteroidia</taxon>
        <taxon>Bacteroidales</taxon>
        <taxon>Rikenellaceae</taxon>
        <taxon>Alistipes</taxon>
    </lineage>
</organism>
<evidence type="ECO:0000259" key="2">
    <source>
        <dbReference type="Pfam" id="PF16313"/>
    </source>
</evidence>
<dbReference type="Pfam" id="PF17148">
    <property type="entry name" value="DUF5117"/>
    <property type="match status" value="1"/>
</dbReference>
<evidence type="ECO:0000259" key="4">
    <source>
        <dbReference type="Pfam" id="PF17162"/>
    </source>
</evidence>
<name>A0A1H4AXN1_9BACT</name>
<dbReference type="InterPro" id="IPR034032">
    <property type="entry name" value="Zn_MMP-like_bac"/>
</dbReference>
<feature type="chain" id="PRO_5010292691" description="Zinc-dependent metalloprotease" evidence="1">
    <location>
        <begin position="26"/>
        <end position="890"/>
    </location>
</feature>
<proteinExistence type="predicted"/>
<dbReference type="EMBL" id="FNRI01000003">
    <property type="protein sequence ID" value="SEA40625.1"/>
    <property type="molecule type" value="Genomic_DNA"/>
</dbReference>
<feature type="domain" description="DUF5117" evidence="3">
    <location>
        <begin position="116"/>
        <end position="302"/>
    </location>
</feature>
<evidence type="ECO:0008006" key="7">
    <source>
        <dbReference type="Google" id="ProtNLM"/>
    </source>
</evidence>
<dbReference type="InterPro" id="IPR033413">
    <property type="entry name" value="DUF5117"/>
</dbReference>
<dbReference type="GO" id="GO:0008237">
    <property type="term" value="F:metallopeptidase activity"/>
    <property type="evidence" value="ECO:0007669"/>
    <property type="project" value="InterPro"/>
</dbReference>
<dbReference type="PANTHER" id="PTHR38478">
    <property type="entry name" value="PEPTIDASE M1A AND M12B"/>
    <property type="match status" value="1"/>
</dbReference>
<sequence length="890" mass="100235">MRPFSKFCVLLFTAGLLAVPASGTAASKSKSKKKKTKTEAVSKPKVDKYTKMFVNDKSCETAQGPFLTLHKLKGKLYAEVPLKTIGREMLIASTISEASDTNLGTIGYKPKDPIHVKFTRIDTTLYLSEAPVPPLYDKNDPHMTKAISRSTLPAIITSFNFICYNRDSSAVVVDMTKFFAGDNAQLAPMSNSNNGLISITGKFKSDGSAIDQIKAFEDNVTIKSYLSYSVSASLLGLVQLKKDEPMTMKVTRTILLLPEESMRPRLADDRIGIFLTGLSRIDGKKETIEDFSVINRWDLQPKDVEAWKRGELVEPVKPIVFYLDDAFPALWREPIRRGVLRWNKAFEKIGFKNVMHIEDFPKDNPDFDPDNLKYSCIRYVPAAVANAMGPSWVDPRSGEIINASVLMYNDVVRLANTWRFVQTSQVDERVRGKELPDDVFQETLEYILAHEIGHTLGLMHNMAASSAFPVDSLRSASFTQKHGTTPSIMDYARFNYVAQPGDRGVKVTPPDLGPYDEYVIKYAYTPLPDKKDLFDEEKTIRGWIDEKVGDPIYRYGRQQLIARYDPTALEEDLGDDAMKAGDYGIANLKYILSHMEEWISDEEDPDLSKRIRLYESIAGQFARYVNAAMLNVGGIYLKQVNSNTAGGPQAIAVPKERQRAALKWVLAKMKDSSWLEQPALTEKLPLHVDLSSILRFNFCRAFFTYYKNVMLSSHISDNPYTPQEYMNDLYDIIFENTVKGRSLSPSERLIQRMFVDAAADVAASEAKRMKLGGIAEAYAPSVDEIALLGLDDTGLVERYLTPLREAEEEHGKGFVASKLWNADALSHGYGWQYNVQLRSIDESRALFVNVNDRILKLLRSRVKSASGETRAHYQGMIYVLERSLFPSQKN</sequence>
<dbReference type="InterPro" id="IPR032534">
    <property type="entry name" value="EcxA_zinc-bd"/>
</dbReference>
<keyword evidence="1" id="KW-0732">Signal</keyword>
<evidence type="ECO:0000313" key="6">
    <source>
        <dbReference type="Proteomes" id="UP000183253"/>
    </source>
</evidence>
<evidence type="ECO:0000256" key="1">
    <source>
        <dbReference type="SAM" id="SignalP"/>
    </source>
</evidence>
<dbReference type="PANTHER" id="PTHR38478:SF1">
    <property type="entry name" value="ZINC DEPENDENT METALLOPROTEASE DOMAIN LIPOPROTEIN"/>
    <property type="match status" value="1"/>
</dbReference>
<dbReference type="InterPro" id="IPR024079">
    <property type="entry name" value="MetalloPept_cat_dom_sf"/>
</dbReference>
<dbReference type="Pfam" id="PF16313">
    <property type="entry name" value="DUF4953"/>
    <property type="match status" value="1"/>
</dbReference>
<dbReference type="STRING" id="1033731.SAMN05444145_103157"/>
<protein>
    <recommendedName>
        <fullName evidence="7">Zinc-dependent metalloprotease</fullName>
    </recommendedName>
</protein>
<dbReference type="Pfam" id="PF17162">
    <property type="entry name" value="DUF5118"/>
    <property type="match status" value="1"/>
</dbReference>
<dbReference type="SUPFAM" id="SSF55486">
    <property type="entry name" value="Metalloproteases ('zincins'), catalytic domain"/>
    <property type="match status" value="1"/>
</dbReference>
<dbReference type="Gene3D" id="3.40.390.10">
    <property type="entry name" value="Collagenase (Catalytic Domain)"/>
    <property type="match status" value="1"/>
</dbReference>
<dbReference type="CDD" id="cd04276">
    <property type="entry name" value="ZnMc_MMP_like_2"/>
    <property type="match status" value="1"/>
</dbReference>
<evidence type="ECO:0000259" key="3">
    <source>
        <dbReference type="Pfam" id="PF17148"/>
    </source>
</evidence>
<dbReference type="RefSeq" id="WP_010261544.1">
    <property type="nucleotide sequence ID" value="NZ_CAEG01000010.1"/>
</dbReference>
<feature type="domain" description="DUF5118" evidence="4">
    <location>
        <begin position="57"/>
        <end position="97"/>
    </location>
</feature>
<feature type="signal peptide" evidence="1">
    <location>
        <begin position="1"/>
        <end position="25"/>
    </location>
</feature>
<feature type="domain" description="EcxA zinc-binding" evidence="2">
    <location>
        <begin position="434"/>
        <end position="738"/>
    </location>
</feature>
<dbReference type="AlphaFoldDB" id="A0A1H4AXN1"/>
<dbReference type="InterPro" id="IPR033428">
    <property type="entry name" value="DUF5118"/>
</dbReference>
<reference evidence="5 6" key="1">
    <citation type="submission" date="2016-10" db="EMBL/GenBank/DDBJ databases">
        <authorList>
            <person name="de Groot N.N."/>
        </authorList>
    </citation>
    <scope>NUCLEOTIDE SEQUENCE [LARGE SCALE GENOMIC DNA]</scope>
    <source>
        <strain evidence="5 6">DSM 25383</strain>
    </source>
</reference>
<dbReference type="Proteomes" id="UP000183253">
    <property type="component" value="Unassembled WGS sequence"/>
</dbReference>
<keyword evidence="6" id="KW-1185">Reference proteome</keyword>
<evidence type="ECO:0000313" key="5">
    <source>
        <dbReference type="EMBL" id="SEA40625.1"/>
    </source>
</evidence>
<accession>A0A1H4AXN1</accession>
<gene>
    <name evidence="5" type="ORF">SAMN05444145_103157</name>
</gene>